<evidence type="ECO:0000313" key="4">
    <source>
        <dbReference type="Proteomes" id="UP001176940"/>
    </source>
</evidence>
<evidence type="ECO:0000259" key="2">
    <source>
        <dbReference type="Pfam" id="PF12885"/>
    </source>
</evidence>
<evidence type="ECO:0000313" key="3">
    <source>
        <dbReference type="EMBL" id="CAJ0930275.1"/>
    </source>
</evidence>
<comment type="caution">
    <text evidence="3">The sequence shown here is derived from an EMBL/GenBank/DDBJ whole genome shotgun (WGS) entry which is preliminary data.</text>
</comment>
<name>A0ABN9L5M0_9NEOB</name>
<dbReference type="Pfam" id="PF12885">
    <property type="entry name" value="TORC_M"/>
    <property type="match status" value="1"/>
</dbReference>
<dbReference type="InterPro" id="IPR024784">
    <property type="entry name" value="TORC_M"/>
</dbReference>
<keyword evidence="4" id="KW-1185">Reference proteome</keyword>
<reference evidence="3" key="1">
    <citation type="submission" date="2023-07" db="EMBL/GenBank/DDBJ databases">
        <authorList>
            <person name="Stuckert A."/>
        </authorList>
    </citation>
    <scope>NUCLEOTIDE SEQUENCE</scope>
</reference>
<sequence>MQRQGLEHNIRARACFDKALSQHGRSSLRAAPARIKRVIAPSELKAEDREDGAAQRWNGDSFFFPRNSAVKGQDGAVHGCGHYTINGAVLYSSATLHICLPLAPGQMIVVVPASLHEGEIDNFGEVFPFPNALTEESMLNVSKPMPKQLWEAKKAQSMASRPRSCEVPGIKVFPSSDPNAGLSHFQGNLNTGGSLPDLTNLHFPSPLPTPLDPDETTYGSMGAENSTGGLPAAMTHLGISGSPGLQNTRSNPSLQASNAEQ</sequence>
<dbReference type="Proteomes" id="UP001176940">
    <property type="component" value="Unassembled WGS sequence"/>
</dbReference>
<accession>A0ABN9L5M0</accession>
<organism evidence="3 4">
    <name type="scientific">Ranitomeya imitator</name>
    <name type="common">mimic poison frog</name>
    <dbReference type="NCBI Taxonomy" id="111125"/>
    <lineage>
        <taxon>Eukaryota</taxon>
        <taxon>Metazoa</taxon>
        <taxon>Chordata</taxon>
        <taxon>Craniata</taxon>
        <taxon>Vertebrata</taxon>
        <taxon>Euteleostomi</taxon>
        <taxon>Amphibia</taxon>
        <taxon>Batrachia</taxon>
        <taxon>Anura</taxon>
        <taxon>Neobatrachia</taxon>
        <taxon>Hyloidea</taxon>
        <taxon>Dendrobatidae</taxon>
        <taxon>Dendrobatinae</taxon>
        <taxon>Ranitomeya</taxon>
    </lineage>
</organism>
<proteinExistence type="predicted"/>
<dbReference type="PANTHER" id="PTHR13589:SF4">
    <property type="entry name" value="CREB-REGULATED TRANSCRIPTION COACTIVATOR 3"/>
    <property type="match status" value="1"/>
</dbReference>
<dbReference type="PANTHER" id="PTHR13589">
    <property type="entry name" value="CREB-REGULATED TRANSCRIPTION COACTIVATOR"/>
    <property type="match status" value="1"/>
</dbReference>
<dbReference type="InterPro" id="IPR024786">
    <property type="entry name" value="TORC"/>
</dbReference>
<evidence type="ECO:0000256" key="1">
    <source>
        <dbReference type="SAM" id="MobiDB-lite"/>
    </source>
</evidence>
<dbReference type="EMBL" id="CAUEEQ010006579">
    <property type="protein sequence ID" value="CAJ0930275.1"/>
    <property type="molecule type" value="Genomic_DNA"/>
</dbReference>
<protein>
    <recommendedName>
        <fullName evidence="2">Transducer of regulated CREB activity middle domain-containing protein</fullName>
    </recommendedName>
</protein>
<gene>
    <name evidence="3" type="ORF">RIMI_LOCUS4167027</name>
</gene>
<feature type="domain" description="Transducer of regulated CREB activity middle" evidence="2">
    <location>
        <begin position="112"/>
        <end position="242"/>
    </location>
</feature>
<feature type="compositionally biased region" description="Polar residues" evidence="1">
    <location>
        <begin position="243"/>
        <end position="261"/>
    </location>
</feature>
<feature type="region of interest" description="Disordered" evidence="1">
    <location>
        <begin position="191"/>
        <end position="261"/>
    </location>
</feature>